<dbReference type="Proteomes" id="UP000324897">
    <property type="component" value="Unassembled WGS sequence"/>
</dbReference>
<organism evidence="1 2">
    <name type="scientific">Eragrostis curvula</name>
    <name type="common">weeping love grass</name>
    <dbReference type="NCBI Taxonomy" id="38414"/>
    <lineage>
        <taxon>Eukaryota</taxon>
        <taxon>Viridiplantae</taxon>
        <taxon>Streptophyta</taxon>
        <taxon>Embryophyta</taxon>
        <taxon>Tracheophyta</taxon>
        <taxon>Spermatophyta</taxon>
        <taxon>Magnoliopsida</taxon>
        <taxon>Liliopsida</taxon>
        <taxon>Poales</taxon>
        <taxon>Poaceae</taxon>
        <taxon>PACMAD clade</taxon>
        <taxon>Chloridoideae</taxon>
        <taxon>Eragrostideae</taxon>
        <taxon>Eragrostidinae</taxon>
        <taxon>Eragrostis</taxon>
    </lineage>
</organism>
<dbReference type="Gramene" id="TVU03237">
    <property type="protein sequence ID" value="TVU03237"/>
    <property type="gene ID" value="EJB05_51233"/>
</dbReference>
<protein>
    <submittedName>
        <fullName evidence="1">Uncharacterized protein</fullName>
    </submittedName>
</protein>
<reference evidence="1 2" key="1">
    <citation type="journal article" date="2019" name="Sci. Rep.">
        <title>A high-quality genome of Eragrostis curvula grass provides insights into Poaceae evolution and supports new strategies to enhance forage quality.</title>
        <authorList>
            <person name="Carballo J."/>
            <person name="Santos B.A.C.M."/>
            <person name="Zappacosta D."/>
            <person name="Garbus I."/>
            <person name="Selva J.P."/>
            <person name="Gallo C.A."/>
            <person name="Diaz A."/>
            <person name="Albertini E."/>
            <person name="Caccamo M."/>
            <person name="Echenique V."/>
        </authorList>
    </citation>
    <scope>NUCLEOTIDE SEQUENCE [LARGE SCALE GENOMIC DNA]</scope>
    <source>
        <strain evidence="2">cv. Victoria</strain>
        <tissue evidence="1">Leaf</tissue>
    </source>
</reference>
<proteinExistence type="predicted"/>
<dbReference type="AlphaFoldDB" id="A0A5J9SWE1"/>
<name>A0A5J9SWE1_9POAL</name>
<comment type="caution">
    <text evidence="1">The sequence shown here is derived from an EMBL/GenBank/DDBJ whole genome shotgun (WGS) entry which is preliminary data.</text>
</comment>
<feature type="non-terminal residue" evidence="1">
    <location>
        <position position="1"/>
    </location>
</feature>
<accession>A0A5J9SWE1</accession>
<sequence>MAATTRQRRRAAVPGEMCRYPSLAESGGGRLMAPKSAPIHGGSRRVPCRPRCTAAHEATAMGGSGALDCGDVHRWWCATLAVPATWWNNRRRDPLHQQSTVLHVPCVGVQASIRPTPTRCNGARRTADDHQDELLDMEDSKRPYKETTASVALLCYKSRRWASRDMAPNNVQWAPKAMAPSFAKSAAQRVPLC</sequence>
<evidence type="ECO:0000313" key="1">
    <source>
        <dbReference type="EMBL" id="TVU03237.1"/>
    </source>
</evidence>
<keyword evidence="2" id="KW-1185">Reference proteome</keyword>
<dbReference type="EMBL" id="RWGY01000203">
    <property type="protein sequence ID" value="TVU03237.1"/>
    <property type="molecule type" value="Genomic_DNA"/>
</dbReference>
<gene>
    <name evidence="1" type="ORF">EJB05_51233</name>
</gene>
<evidence type="ECO:0000313" key="2">
    <source>
        <dbReference type="Proteomes" id="UP000324897"/>
    </source>
</evidence>